<proteinExistence type="predicted"/>
<reference evidence="2" key="2">
    <citation type="journal article" date="2009" name="Fungal Genet. Biol.">
        <title>The 2008 update of the Aspergillus nidulans genome annotation: a community effort.</title>
        <authorList>
            <person name="Wortman J.R."/>
            <person name="Gilsenan J.M."/>
            <person name="Joardar V."/>
            <person name="Deegan J."/>
            <person name="Clutterbuck J."/>
            <person name="Andersen M.R."/>
            <person name="Archer D."/>
            <person name="Bencina M."/>
            <person name="Braus G."/>
            <person name="Coutinho P."/>
            <person name="von Dohren H."/>
            <person name="Doonan J."/>
            <person name="Driessen A.J."/>
            <person name="Durek P."/>
            <person name="Espeso E."/>
            <person name="Fekete E."/>
            <person name="Flipphi M."/>
            <person name="Estrada C.G."/>
            <person name="Geysens S."/>
            <person name="Goldman G."/>
            <person name="de Groot P.W."/>
            <person name="Hansen K."/>
            <person name="Harris S.D."/>
            <person name="Heinekamp T."/>
            <person name="Helmstaedt K."/>
            <person name="Henrissat B."/>
            <person name="Hofmann G."/>
            <person name="Homan T."/>
            <person name="Horio T."/>
            <person name="Horiuchi H."/>
            <person name="James S."/>
            <person name="Jones M."/>
            <person name="Karaffa L."/>
            <person name="Karanyi Z."/>
            <person name="Kato M."/>
            <person name="Keller N."/>
            <person name="Kelly D.E."/>
            <person name="Kiel J.A."/>
            <person name="Kim J.M."/>
            <person name="van der Klei I.J."/>
            <person name="Klis F.M."/>
            <person name="Kovalchuk A."/>
            <person name="Krasevec N."/>
            <person name="Kubicek C.P."/>
            <person name="Liu B."/>
            <person name="Maccabe A."/>
            <person name="Meyer V."/>
            <person name="Mirabito P."/>
            <person name="Miskei M."/>
            <person name="Mos M."/>
            <person name="Mullins J."/>
            <person name="Nelson D.R."/>
            <person name="Nielsen J."/>
            <person name="Oakley B.R."/>
            <person name="Osmani S.A."/>
            <person name="Pakula T."/>
            <person name="Paszewski A."/>
            <person name="Paulsen I."/>
            <person name="Pilsyk S."/>
            <person name="Pocsi I."/>
            <person name="Punt P.J."/>
            <person name="Ram A.F."/>
            <person name="Ren Q."/>
            <person name="Robellet X."/>
            <person name="Robson G."/>
            <person name="Seiboth B."/>
            <person name="van Solingen P."/>
            <person name="Specht T."/>
            <person name="Sun J."/>
            <person name="Taheri-Talesh N."/>
            <person name="Takeshita N."/>
            <person name="Ussery D."/>
            <person name="vanKuyk P.A."/>
            <person name="Visser H."/>
            <person name="van de Vondervoort P.J."/>
            <person name="de Vries R.P."/>
            <person name="Walton J."/>
            <person name="Xiang X."/>
            <person name="Xiong Y."/>
            <person name="Zeng A.P."/>
            <person name="Brandt B.W."/>
            <person name="Cornell M.J."/>
            <person name="van den Hondel C.A."/>
            <person name="Visser J."/>
            <person name="Oliver S.G."/>
            <person name="Turner G."/>
        </authorList>
    </citation>
    <scope>GENOME REANNOTATION</scope>
    <source>
        <strain evidence="2">FGSC A4 / ATCC 38163 / CBS 112.46 / NRRL 194 / M139</strain>
    </source>
</reference>
<dbReference type="RefSeq" id="XP_681640.1">
    <property type="nucleotide sequence ID" value="XM_676548.1"/>
</dbReference>
<dbReference type="GeneID" id="2868765"/>
<sequence>MSRPRRGSLAFYLMLACDEAQINKFLALTERPNVTFTPEFHLEQLPVAKEELRDAVKGVFGSEERALVMQPFVMFRLSCTIPVDSRAQLLNSLEGSKCILFLQSIIVINNPNQLRQILRAASMGLANLARVIAIAGELGNAALATYDTVNNPDAAVVNMPGMLFGAGAFTKVSRDAKGLKGVASYRRGMPTGEIASLGKFFENGDGNAQAILGKMCW</sequence>
<keyword evidence="2" id="KW-1185">Reference proteome</keyword>
<name>Q5ATK9_EMENI</name>
<evidence type="ECO:0000313" key="1">
    <source>
        <dbReference type="EMBL" id="CBF80405.1"/>
    </source>
</evidence>
<protein>
    <submittedName>
        <fullName evidence="1">Uncharacterized protein</fullName>
    </submittedName>
</protein>
<dbReference type="AlphaFoldDB" id="Q5ATK9"/>
<dbReference type="HOGENOM" id="CLU_1272290_0_0_1"/>
<accession>Q5ATK9</accession>
<organism evidence="1 2">
    <name type="scientific">Emericella nidulans (strain FGSC A4 / ATCC 38163 / CBS 112.46 / NRRL 194 / M139)</name>
    <name type="common">Aspergillus nidulans</name>
    <dbReference type="NCBI Taxonomy" id="227321"/>
    <lineage>
        <taxon>Eukaryota</taxon>
        <taxon>Fungi</taxon>
        <taxon>Dikarya</taxon>
        <taxon>Ascomycota</taxon>
        <taxon>Pezizomycotina</taxon>
        <taxon>Eurotiomycetes</taxon>
        <taxon>Eurotiomycetidae</taxon>
        <taxon>Eurotiales</taxon>
        <taxon>Aspergillaceae</taxon>
        <taxon>Aspergillus</taxon>
        <taxon>Aspergillus subgen. Nidulantes</taxon>
    </lineage>
</organism>
<evidence type="ECO:0000313" key="2">
    <source>
        <dbReference type="Proteomes" id="UP000000560"/>
    </source>
</evidence>
<accession>C8VE67</accession>
<dbReference type="Proteomes" id="UP000000560">
    <property type="component" value="Chromosome V"/>
</dbReference>
<dbReference type="InParanoid" id="Q5ATK9"/>
<reference evidence="2" key="1">
    <citation type="journal article" date="2005" name="Nature">
        <title>Sequencing of Aspergillus nidulans and comparative analysis with A. fumigatus and A. oryzae.</title>
        <authorList>
            <person name="Galagan J.E."/>
            <person name="Calvo S.E."/>
            <person name="Cuomo C."/>
            <person name="Ma L.J."/>
            <person name="Wortman J.R."/>
            <person name="Batzoglou S."/>
            <person name="Lee S.I."/>
            <person name="Basturkmen M."/>
            <person name="Spevak C.C."/>
            <person name="Clutterbuck J."/>
            <person name="Kapitonov V."/>
            <person name="Jurka J."/>
            <person name="Scazzocchio C."/>
            <person name="Farman M."/>
            <person name="Butler J."/>
            <person name="Purcell S."/>
            <person name="Harris S."/>
            <person name="Braus G.H."/>
            <person name="Draht O."/>
            <person name="Busch S."/>
            <person name="D'Enfert C."/>
            <person name="Bouchier C."/>
            <person name="Goldman G.H."/>
            <person name="Bell-Pedersen D."/>
            <person name="Griffiths-Jones S."/>
            <person name="Doonan J.H."/>
            <person name="Yu J."/>
            <person name="Vienken K."/>
            <person name="Pain A."/>
            <person name="Freitag M."/>
            <person name="Selker E.U."/>
            <person name="Archer D.B."/>
            <person name="Penalva M.A."/>
            <person name="Oakley B.R."/>
            <person name="Momany M."/>
            <person name="Tanaka T."/>
            <person name="Kumagai T."/>
            <person name="Asai K."/>
            <person name="Machida M."/>
            <person name="Nierman W.C."/>
            <person name="Denning D.W."/>
            <person name="Caddick M."/>
            <person name="Hynes M."/>
            <person name="Paoletti M."/>
            <person name="Fischer R."/>
            <person name="Miller B."/>
            <person name="Dyer P."/>
            <person name="Sachs M.S."/>
            <person name="Osmani S.A."/>
            <person name="Birren B.W."/>
        </authorList>
    </citation>
    <scope>NUCLEOTIDE SEQUENCE [LARGE SCALE GENOMIC DNA]</scope>
    <source>
        <strain evidence="2">FGSC A4 / ATCC 38163 / CBS 112.46 / NRRL 194 / M139</strain>
    </source>
</reference>
<dbReference type="PROSITE" id="PS51257">
    <property type="entry name" value="PROKAR_LIPOPROTEIN"/>
    <property type="match status" value="1"/>
</dbReference>
<dbReference type="EMBL" id="BN001305">
    <property type="protein sequence ID" value="CBF80405.1"/>
    <property type="molecule type" value="Genomic_DNA"/>
</dbReference>
<dbReference type="OrthoDB" id="3540486at2759"/>
<dbReference type="KEGG" id="ani:ANIA_08371"/>
<dbReference type="STRING" id="227321.Q5ATK9"/>
<gene>
    <name evidence="1" type="ORF">ANIA_08371</name>
</gene>